<dbReference type="OrthoDB" id="552755at2759"/>
<protein>
    <submittedName>
        <fullName evidence="6">HIRA-interacting protein 3</fullName>
    </submittedName>
</protein>
<evidence type="ECO:0000259" key="5">
    <source>
        <dbReference type="SMART" id="SM01082"/>
    </source>
</evidence>
<keyword evidence="3" id="KW-0539">Nucleus</keyword>
<organism evidence="6 7">
    <name type="scientific">Stylophora pistillata</name>
    <name type="common">Smooth cauliflower coral</name>
    <dbReference type="NCBI Taxonomy" id="50429"/>
    <lineage>
        <taxon>Eukaryota</taxon>
        <taxon>Metazoa</taxon>
        <taxon>Cnidaria</taxon>
        <taxon>Anthozoa</taxon>
        <taxon>Hexacorallia</taxon>
        <taxon>Scleractinia</taxon>
        <taxon>Astrocoeniina</taxon>
        <taxon>Pocilloporidae</taxon>
        <taxon>Stylophora</taxon>
    </lineage>
</organism>
<evidence type="ECO:0000256" key="3">
    <source>
        <dbReference type="ARBA" id="ARBA00023242"/>
    </source>
</evidence>
<dbReference type="Proteomes" id="UP000225706">
    <property type="component" value="Unassembled WGS sequence"/>
</dbReference>
<dbReference type="PANTHER" id="PTHR15410">
    <property type="entry name" value="HIRA-INTERACTING PROTEIN 3"/>
    <property type="match status" value="1"/>
</dbReference>
<feature type="region of interest" description="Disordered" evidence="4">
    <location>
        <begin position="244"/>
        <end position="326"/>
    </location>
</feature>
<evidence type="ECO:0000313" key="6">
    <source>
        <dbReference type="EMBL" id="PFX28572.1"/>
    </source>
</evidence>
<keyword evidence="2" id="KW-0143">Chaperone</keyword>
<feature type="region of interest" description="Disordered" evidence="4">
    <location>
        <begin position="403"/>
        <end position="491"/>
    </location>
</feature>
<reference evidence="7" key="1">
    <citation type="journal article" date="2017" name="bioRxiv">
        <title>Comparative analysis of the genomes of Stylophora pistillata and Acropora digitifera provides evidence for extensive differences between species of corals.</title>
        <authorList>
            <person name="Voolstra C.R."/>
            <person name="Li Y."/>
            <person name="Liew Y.J."/>
            <person name="Baumgarten S."/>
            <person name="Zoccola D."/>
            <person name="Flot J.-F."/>
            <person name="Tambutte S."/>
            <person name="Allemand D."/>
            <person name="Aranda M."/>
        </authorList>
    </citation>
    <scope>NUCLEOTIDE SEQUENCE [LARGE SCALE GENOMIC DNA]</scope>
</reference>
<feature type="region of interest" description="Disordered" evidence="4">
    <location>
        <begin position="68"/>
        <end position="210"/>
    </location>
</feature>
<dbReference type="SMART" id="SM01082">
    <property type="entry name" value="CHZ"/>
    <property type="match status" value="1"/>
</dbReference>
<feature type="compositionally biased region" description="Polar residues" evidence="4">
    <location>
        <begin position="464"/>
        <end position="475"/>
    </location>
</feature>
<evidence type="ECO:0000313" key="7">
    <source>
        <dbReference type="Proteomes" id="UP000225706"/>
    </source>
</evidence>
<evidence type="ECO:0000256" key="1">
    <source>
        <dbReference type="ARBA" id="ARBA00004123"/>
    </source>
</evidence>
<comment type="subcellular location">
    <subcellularLocation>
        <location evidence="1">Nucleus</location>
    </subcellularLocation>
</comment>
<sequence length="491" mass="55666">MAKNVDKAMMKRFVHRVFRKSDNIGSLTVKSLRMEFLEHVGLEKLDDDQREVFKKTVHDVYIFYSNQSQEKNGDDKESSVEDSQSDTSDATASTSFVSSNQKKRKHGTDSNKGSSNEYPTNLGDIHDDKILDNNNDLSEEQCEEQREANISGKEAMDKENIDQIKTVSCGKSSQKQNGKSALNRIKSKDKEETKRSSSKKRKISQDNYIDSEIVHFGINEETRQDKSTLKRKKVLEETFQDSKVSNETGKDSGVVRNSNISKTKEILEESDEDEESMESNHDSDDEINKWTQGAGKKNGPKADQCKVKGVSSYEKKKKSSPPSADSVRLKNFKRYVQTCGLRKNYVKLFAECNSMSQKEKILERVLRKDTGFQGRITLVMCKEFKQAKEEADEVAELDCSNIISTDSGRRPTRSSRIISDRKPTHSTISNSDPSPKLFSRLQGVVDSDASNSEDEQNGGKNKRNTSPYKKNCQGNSRKRLRIDSSSDDDWE</sequence>
<dbReference type="AlphaFoldDB" id="A0A2B4SJB7"/>
<feature type="compositionally biased region" description="Polar residues" evidence="4">
    <location>
        <begin position="163"/>
        <end position="180"/>
    </location>
</feature>
<keyword evidence="7" id="KW-1185">Reference proteome</keyword>
<gene>
    <name evidence="6" type="primary">HIRIP3</name>
    <name evidence="6" type="ORF">AWC38_SpisGene6695</name>
</gene>
<dbReference type="InterPro" id="IPR019098">
    <property type="entry name" value="Histone_chaperone_domain_CHZ"/>
</dbReference>
<proteinExistence type="predicted"/>
<dbReference type="EMBL" id="LSMT01000081">
    <property type="protein sequence ID" value="PFX28572.1"/>
    <property type="molecule type" value="Genomic_DNA"/>
</dbReference>
<dbReference type="STRING" id="50429.A0A2B4SJB7"/>
<feature type="compositionally biased region" description="Basic and acidic residues" evidence="4">
    <location>
        <begin position="278"/>
        <end position="288"/>
    </location>
</feature>
<dbReference type="PANTHER" id="PTHR15410:SF2">
    <property type="entry name" value="HIRA-INTERACTING PROTEIN 3"/>
    <property type="match status" value="1"/>
</dbReference>
<dbReference type="InterPro" id="IPR037647">
    <property type="entry name" value="HIRIP3"/>
</dbReference>
<feature type="compositionally biased region" description="Low complexity" evidence="4">
    <location>
        <begin position="85"/>
        <end position="99"/>
    </location>
</feature>
<dbReference type="GO" id="GO:0005634">
    <property type="term" value="C:nucleus"/>
    <property type="evidence" value="ECO:0007669"/>
    <property type="project" value="UniProtKB-SubCell"/>
</dbReference>
<feature type="compositionally biased region" description="Basic and acidic residues" evidence="4">
    <location>
        <begin position="186"/>
        <end position="195"/>
    </location>
</feature>
<name>A0A2B4SJB7_STYPI</name>
<feature type="domain" description="Histone chaperone" evidence="5">
    <location>
        <begin position="388"/>
        <end position="426"/>
    </location>
</feature>
<comment type="caution">
    <text evidence="6">The sequence shown here is derived from an EMBL/GenBank/DDBJ whole genome shotgun (WGS) entry which is preliminary data.</text>
</comment>
<evidence type="ECO:0000256" key="4">
    <source>
        <dbReference type="SAM" id="MobiDB-lite"/>
    </source>
</evidence>
<evidence type="ECO:0000256" key="2">
    <source>
        <dbReference type="ARBA" id="ARBA00023186"/>
    </source>
</evidence>
<feature type="compositionally biased region" description="Polar residues" evidence="4">
    <location>
        <begin position="110"/>
        <end position="119"/>
    </location>
</feature>
<feature type="compositionally biased region" description="Acidic residues" evidence="4">
    <location>
        <begin position="268"/>
        <end position="277"/>
    </location>
</feature>
<accession>A0A2B4SJB7</accession>